<proteinExistence type="inferred from homology"/>
<feature type="region of interest" description="Disordered" evidence="3">
    <location>
        <begin position="1"/>
        <end position="25"/>
    </location>
</feature>
<sequence>MSLRSVYMYAKPQQQQPASASQGIFERAVQDPFGWSGEGSPPPYGGLNYYNKSDSFSGFDRWGMGGNKDSSSSVSSMKDSCGESKSSPSPARSNSIPTHLFGVERYVSSGLDELSSRNSEPLRKDRKKSFIEMSLARSFSRDE</sequence>
<feature type="region of interest" description="Disordered" evidence="3">
    <location>
        <begin position="66"/>
        <end position="98"/>
    </location>
</feature>
<keyword evidence="5" id="KW-1185">Reference proteome</keyword>
<dbReference type="Pfam" id="PF17058">
    <property type="entry name" value="MBR1"/>
    <property type="match status" value="1"/>
</dbReference>
<dbReference type="Proteomes" id="UP000301737">
    <property type="component" value="Unassembled WGS sequence"/>
</dbReference>
<feature type="compositionally biased region" description="Low complexity" evidence="3">
    <location>
        <begin position="12"/>
        <end position="22"/>
    </location>
</feature>
<evidence type="ECO:0000313" key="5">
    <source>
        <dbReference type="Proteomes" id="UP000301737"/>
    </source>
</evidence>
<evidence type="ECO:0000256" key="1">
    <source>
        <dbReference type="ARBA" id="ARBA00008990"/>
    </source>
</evidence>
<evidence type="ECO:0000256" key="3">
    <source>
        <dbReference type="SAM" id="MobiDB-lite"/>
    </source>
</evidence>
<dbReference type="InterPro" id="IPR031443">
    <property type="entry name" value="Mbr1"/>
</dbReference>
<gene>
    <name evidence="4" type="ORF">ZYGM_002819</name>
</gene>
<organism evidence="4 5">
    <name type="scientific">Zygosaccharomyces mellis</name>
    <dbReference type="NCBI Taxonomy" id="42258"/>
    <lineage>
        <taxon>Eukaryota</taxon>
        <taxon>Fungi</taxon>
        <taxon>Dikarya</taxon>
        <taxon>Ascomycota</taxon>
        <taxon>Saccharomycotina</taxon>
        <taxon>Saccharomycetes</taxon>
        <taxon>Saccharomycetales</taxon>
        <taxon>Saccharomycetaceae</taxon>
        <taxon>Zygosaccharomyces</taxon>
    </lineage>
</organism>
<dbReference type="OrthoDB" id="10389558at2759"/>
<accession>A0A4C2E642</accession>
<comment type="caution">
    <text evidence="4">The sequence shown here is derived from an EMBL/GenBank/DDBJ whole genome shotgun (WGS) entry which is preliminary data.</text>
</comment>
<feature type="compositionally biased region" description="Low complexity" evidence="3">
    <location>
        <begin position="68"/>
        <end position="97"/>
    </location>
</feature>
<comment type="similarity">
    <text evidence="1">Belongs to the ISF1/MBR1 family.</text>
</comment>
<evidence type="ECO:0000313" key="4">
    <source>
        <dbReference type="EMBL" id="GCE99461.1"/>
    </source>
</evidence>
<reference evidence="4 5" key="1">
    <citation type="submission" date="2019-01" db="EMBL/GenBank/DDBJ databases">
        <title>Draft Genome Sequencing of Zygosaccharomyces mellis Ca-7.</title>
        <authorList>
            <person name="Shiwa Y."/>
            <person name="Kanesaki Y."/>
            <person name="Ishige T."/>
            <person name="Mura K."/>
            <person name="Hori T."/>
            <person name="Tamura T."/>
        </authorList>
    </citation>
    <scope>NUCLEOTIDE SEQUENCE [LARGE SCALE GENOMIC DNA]</scope>
    <source>
        <strain evidence="4 5">Ca-7</strain>
    </source>
</reference>
<evidence type="ECO:0000256" key="2">
    <source>
        <dbReference type="ARBA" id="ARBA00022553"/>
    </source>
</evidence>
<keyword evidence="2" id="KW-0597">Phosphoprotein</keyword>
<dbReference type="AlphaFoldDB" id="A0A4C2E642"/>
<protein>
    <submittedName>
        <fullName evidence="4">Uncharacterized protein</fullName>
    </submittedName>
</protein>
<dbReference type="EMBL" id="BIMX01000010">
    <property type="protein sequence ID" value="GCE99461.1"/>
    <property type="molecule type" value="Genomic_DNA"/>
</dbReference>
<name>A0A4C2E642_9SACH</name>